<feature type="region of interest" description="Disordered" evidence="2">
    <location>
        <begin position="381"/>
        <end position="417"/>
    </location>
</feature>
<proteinExistence type="inferred from homology"/>
<dbReference type="AlphaFoldDB" id="A0A8J4GHB0"/>
<dbReference type="InterPro" id="IPR029417">
    <property type="entry name" value="FAM227"/>
</dbReference>
<evidence type="ECO:0000313" key="6">
    <source>
        <dbReference type="Proteomes" id="UP000747110"/>
    </source>
</evidence>
<feature type="compositionally biased region" description="Pro residues" evidence="2">
    <location>
        <begin position="155"/>
        <end position="164"/>
    </location>
</feature>
<evidence type="ECO:0000256" key="1">
    <source>
        <dbReference type="ARBA" id="ARBA00008666"/>
    </source>
</evidence>
<keyword evidence="6" id="KW-1185">Reference proteome</keyword>
<gene>
    <name evidence="3" type="ORF">Vretifemale_11969</name>
    <name evidence="4" type="ORF">Vretimale_11444</name>
</gene>
<dbReference type="EMBL" id="BNCQ01000023">
    <property type="protein sequence ID" value="GIM07247.1"/>
    <property type="molecule type" value="Genomic_DNA"/>
</dbReference>
<dbReference type="Pfam" id="PF14922">
    <property type="entry name" value="FWWh"/>
    <property type="match status" value="1"/>
</dbReference>
<comment type="similarity">
    <text evidence="1">Belongs to the FAM227 family.</text>
</comment>
<evidence type="ECO:0000313" key="3">
    <source>
        <dbReference type="EMBL" id="GIL83152.1"/>
    </source>
</evidence>
<dbReference type="EMBL" id="BNCP01000026">
    <property type="protein sequence ID" value="GIL83152.1"/>
    <property type="molecule type" value="Genomic_DNA"/>
</dbReference>
<sequence length="717" mass="74565">MSSALAPQTPSATNGENESIIQLLEHFKDDDGRVALLVKELQELSNRVQVAELATVDPRLTTAKGRRGSGTDSGGPPFRHGGSPRGSSGERLRGADAFADTVNRARRTIYHGPKSQQSSRTSAGTGDGSGGAGGRGQVTGAGRVEEAVLPDPPEDPSQPLPLPPGGHEWEALQAAVNDSVAAFGAAAAKMGWKKWALTRAHSALLVSLFWWVVAAAFRADHPLSRQLQDFAFGHFCRHYVTVVLNLRGKARDQYQQVWIEMMAAAALYLLAEVFPRSQHKFDDGLRGLITKQLRLWTAGALPGDMHPSAHADAHDASPAAFSYAAAAAATAGGATTMPPAAGNGYGGTGGGGAGSSIGGGQSRTLTLVRSPPVTEAQVATFIQSGKSTPHRRPSSTRLSPESSLRNSVSSRTAVGSTMAPSGTWYGDDWCADGGNDGSGHGYAGPQAFVFTKNSPLMVQMLLGASGGSTAAAAAAADGNGGSLTAPPIIKGLMKHTVGGTLARLHRALDEASDEELSYSRLAAAASASATDAVTSYEASRRAAAAEAAAMRRGLVEARGAIEARQRAALAAGSGQLKQMSDRLSGYIQNDVDRLMAGKPTSTEPASSGDVPRYLRPTAGQCCGGAVGESPSIKPARLMAPLYEMRRVEGNIRAALAGGRHSSTDTVARVTAVTAAREAANAADWRPLAQYPVGTKDTRRRKMAATVLYGLDLEQYTV</sequence>
<organism evidence="4 5">
    <name type="scientific">Volvox reticuliferus</name>
    <dbReference type="NCBI Taxonomy" id="1737510"/>
    <lineage>
        <taxon>Eukaryota</taxon>
        <taxon>Viridiplantae</taxon>
        <taxon>Chlorophyta</taxon>
        <taxon>core chlorophytes</taxon>
        <taxon>Chlorophyceae</taxon>
        <taxon>CS clade</taxon>
        <taxon>Chlamydomonadales</taxon>
        <taxon>Volvocaceae</taxon>
        <taxon>Volvox</taxon>
    </lineage>
</organism>
<reference evidence="4" key="1">
    <citation type="journal article" date="2021" name="Proc. Natl. Acad. Sci. U.S.A.">
        <title>Three genomes in the algal genus Volvox reveal the fate of a haploid sex-determining region after a transition to homothallism.</title>
        <authorList>
            <person name="Yamamoto K."/>
            <person name="Hamaji T."/>
            <person name="Kawai-Toyooka H."/>
            <person name="Matsuzaki R."/>
            <person name="Takahashi F."/>
            <person name="Nishimura Y."/>
            <person name="Kawachi M."/>
            <person name="Noguchi H."/>
            <person name="Minakuchi Y."/>
            <person name="Umen J.G."/>
            <person name="Toyoda A."/>
            <person name="Nozaki H."/>
        </authorList>
    </citation>
    <scope>NUCLEOTIDE SEQUENCE</scope>
    <source>
        <strain evidence="4">NIES-3785</strain>
        <strain evidence="3">NIES-3786</strain>
    </source>
</reference>
<evidence type="ECO:0000256" key="2">
    <source>
        <dbReference type="SAM" id="MobiDB-lite"/>
    </source>
</evidence>
<feature type="region of interest" description="Disordered" evidence="2">
    <location>
        <begin position="107"/>
        <end position="167"/>
    </location>
</feature>
<evidence type="ECO:0000313" key="5">
    <source>
        <dbReference type="Proteomes" id="UP000722791"/>
    </source>
</evidence>
<dbReference type="Proteomes" id="UP000747110">
    <property type="component" value="Unassembled WGS sequence"/>
</dbReference>
<dbReference type="OrthoDB" id="538318at2759"/>
<name>A0A8J4GHB0_9CHLO</name>
<protein>
    <submittedName>
        <fullName evidence="4">Uncharacterized protein</fullName>
    </submittedName>
</protein>
<feature type="compositionally biased region" description="Polar residues" evidence="2">
    <location>
        <begin position="395"/>
        <end position="417"/>
    </location>
</feature>
<comment type="caution">
    <text evidence="4">The sequence shown here is derived from an EMBL/GenBank/DDBJ whole genome shotgun (WGS) entry which is preliminary data.</text>
</comment>
<accession>A0A8J4GHB0</accession>
<feature type="compositionally biased region" description="Gly residues" evidence="2">
    <location>
        <begin position="125"/>
        <end position="139"/>
    </location>
</feature>
<feature type="region of interest" description="Disordered" evidence="2">
    <location>
        <begin position="59"/>
        <end position="93"/>
    </location>
</feature>
<dbReference type="Proteomes" id="UP000722791">
    <property type="component" value="Unassembled WGS sequence"/>
</dbReference>
<evidence type="ECO:0000313" key="4">
    <source>
        <dbReference type="EMBL" id="GIM07247.1"/>
    </source>
</evidence>